<comment type="cofactor">
    <cofactor evidence="1">
        <name>Ca(2+)</name>
        <dbReference type="ChEBI" id="CHEBI:29108"/>
    </cofactor>
</comment>
<evidence type="ECO:0000256" key="6">
    <source>
        <dbReference type="ARBA" id="ARBA00022837"/>
    </source>
</evidence>
<dbReference type="Pfam" id="PF00884">
    <property type="entry name" value="Sulfatase"/>
    <property type="match status" value="1"/>
</dbReference>
<evidence type="ECO:0000259" key="8">
    <source>
        <dbReference type="Pfam" id="PF00884"/>
    </source>
</evidence>
<evidence type="ECO:0000256" key="3">
    <source>
        <dbReference type="ARBA" id="ARBA00022723"/>
    </source>
</evidence>
<evidence type="ECO:0000256" key="4">
    <source>
        <dbReference type="ARBA" id="ARBA00022729"/>
    </source>
</evidence>
<dbReference type="OrthoDB" id="9803751at2"/>
<dbReference type="InterPro" id="IPR024607">
    <property type="entry name" value="Sulfatase_CS"/>
</dbReference>
<evidence type="ECO:0000313" key="9">
    <source>
        <dbReference type="EMBL" id="KMT67045.1"/>
    </source>
</evidence>
<feature type="signal peptide" evidence="7">
    <location>
        <begin position="1"/>
        <end position="25"/>
    </location>
</feature>
<protein>
    <submittedName>
        <fullName evidence="9">Sulfatase</fullName>
    </submittedName>
</protein>
<evidence type="ECO:0000256" key="1">
    <source>
        <dbReference type="ARBA" id="ARBA00001913"/>
    </source>
</evidence>
<dbReference type="GO" id="GO:0004423">
    <property type="term" value="F:iduronate-2-sulfatase activity"/>
    <property type="evidence" value="ECO:0007669"/>
    <property type="project" value="InterPro"/>
</dbReference>
<proteinExistence type="inferred from homology"/>
<dbReference type="STRING" id="1513271.XM47_00110"/>
<dbReference type="CDD" id="cd16030">
    <property type="entry name" value="iduronate-2-sulfatase"/>
    <property type="match status" value="1"/>
</dbReference>
<keyword evidence="3" id="KW-0479">Metal-binding</keyword>
<feature type="domain" description="Sulfatase N-terminal" evidence="8">
    <location>
        <begin position="43"/>
        <end position="386"/>
    </location>
</feature>
<dbReference type="SUPFAM" id="SSF53649">
    <property type="entry name" value="Alkaline phosphatase-like"/>
    <property type="match status" value="1"/>
</dbReference>
<dbReference type="PROSITE" id="PS51257">
    <property type="entry name" value="PROKAR_LIPOPROTEIN"/>
    <property type="match status" value="1"/>
</dbReference>
<dbReference type="EMBL" id="LAZL01000001">
    <property type="protein sequence ID" value="KMT67045.1"/>
    <property type="molecule type" value="Genomic_DNA"/>
</dbReference>
<dbReference type="PROSITE" id="PS00149">
    <property type="entry name" value="SULFATASE_2"/>
    <property type="match status" value="1"/>
</dbReference>
<comment type="similarity">
    <text evidence="2">Belongs to the sulfatase family.</text>
</comment>
<feature type="chain" id="PRO_5005299047" evidence="7">
    <location>
        <begin position="26"/>
        <end position="487"/>
    </location>
</feature>
<dbReference type="RefSeq" id="WP_048687949.1">
    <property type="nucleotide sequence ID" value="NZ_KQ130482.1"/>
</dbReference>
<keyword evidence="10" id="KW-1185">Reference proteome</keyword>
<dbReference type="Gene3D" id="3.40.720.10">
    <property type="entry name" value="Alkaline Phosphatase, subunit A"/>
    <property type="match status" value="1"/>
</dbReference>
<evidence type="ECO:0000313" key="10">
    <source>
        <dbReference type="Proteomes" id="UP000037600"/>
    </source>
</evidence>
<dbReference type="PANTHER" id="PTHR45953">
    <property type="entry name" value="IDURONATE 2-SULFATASE"/>
    <property type="match status" value="1"/>
</dbReference>
<dbReference type="GO" id="GO:0005737">
    <property type="term" value="C:cytoplasm"/>
    <property type="evidence" value="ECO:0007669"/>
    <property type="project" value="TreeGrafter"/>
</dbReference>
<dbReference type="PATRIC" id="fig|1513271.3.peg.23"/>
<dbReference type="PANTHER" id="PTHR45953:SF1">
    <property type="entry name" value="IDURONATE 2-SULFATASE"/>
    <property type="match status" value="1"/>
</dbReference>
<keyword evidence="4 7" id="KW-0732">Signal</keyword>
<dbReference type="AlphaFoldDB" id="A0A0J8GWA1"/>
<name>A0A0J8GWA1_9ALTE</name>
<reference evidence="9 10" key="1">
    <citation type="submission" date="2015-04" db="EMBL/GenBank/DDBJ databases">
        <title>Draft Genome Sequence of the Novel Agar-Digesting Marine Bacterium Q1.</title>
        <authorList>
            <person name="Li Y."/>
            <person name="Li D."/>
            <person name="Chen G."/>
            <person name="Du Z."/>
        </authorList>
    </citation>
    <scope>NUCLEOTIDE SEQUENCE [LARGE SCALE GENOMIC DNA]</scope>
    <source>
        <strain evidence="9 10">Q1</strain>
    </source>
</reference>
<evidence type="ECO:0000256" key="2">
    <source>
        <dbReference type="ARBA" id="ARBA00008779"/>
    </source>
</evidence>
<dbReference type="GO" id="GO:0046872">
    <property type="term" value="F:metal ion binding"/>
    <property type="evidence" value="ECO:0007669"/>
    <property type="project" value="UniProtKB-KW"/>
</dbReference>
<keyword evidence="5" id="KW-0378">Hydrolase</keyword>
<dbReference type="Proteomes" id="UP000037600">
    <property type="component" value="Unassembled WGS sequence"/>
</dbReference>
<comment type="caution">
    <text evidence="9">The sequence shown here is derived from an EMBL/GenBank/DDBJ whole genome shotgun (WGS) entry which is preliminary data.</text>
</comment>
<organism evidence="9 10">
    <name type="scientific">Catenovulum maritimum</name>
    <dbReference type="NCBI Taxonomy" id="1513271"/>
    <lineage>
        <taxon>Bacteria</taxon>
        <taxon>Pseudomonadati</taxon>
        <taxon>Pseudomonadota</taxon>
        <taxon>Gammaproteobacteria</taxon>
        <taxon>Alteromonadales</taxon>
        <taxon>Alteromonadaceae</taxon>
        <taxon>Catenovulum</taxon>
    </lineage>
</organism>
<dbReference type="InterPro" id="IPR035874">
    <property type="entry name" value="IDS"/>
</dbReference>
<evidence type="ECO:0000256" key="7">
    <source>
        <dbReference type="SAM" id="SignalP"/>
    </source>
</evidence>
<evidence type="ECO:0000256" key="5">
    <source>
        <dbReference type="ARBA" id="ARBA00022801"/>
    </source>
</evidence>
<keyword evidence="6" id="KW-0106">Calcium</keyword>
<sequence length="487" mass="54454">MSTIKKILCPIALAGLMSACNSPEATNTTQNESVNRAKPDQHNIVMIIVDDLRPVLGAYGDKNAYSPNIDALAKQGLTFSKAYANVPVCGASRASMLTGLRPTKNRFIDYKAKAEEDAPGAKSLPQVLKESGYYTMGIGKIFHNGQDLAEESWSEKLQSSGLPHATRLNPDSEQYLKANKKNPKKPKGPWYEIADVANEAYPDGKVKQKALIALEKLANKKQPFFLSVGFIRPHLPFYAPKKYYDLHPETKFEPFFHREQPKNAPKSLKGSGEIHSYHFKEYEFNSDTFHTASLRGYYASVSYIDALVGDVVKQIDQLGLRDNTTIIFTSDHGFHLGEHNFWTKHTMLDTALRVPLIIAGPSTKENMNTDALVELLDIFPTVTEITQTTPPVNIAGESFTSVLNAPSVNHKRQIYSRFKAGDSIVTEDFIFTSYQAENSQIEEMLFDLKKDPHETVNVVNQAEYQAKAAELREKLAACMEQQQCQTH</sequence>
<dbReference type="InterPro" id="IPR017850">
    <property type="entry name" value="Alkaline_phosphatase_core_sf"/>
</dbReference>
<dbReference type="InterPro" id="IPR000917">
    <property type="entry name" value="Sulfatase_N"/>
</dbReference>
<accession>A0A0J8GWA1</accession>
<gene>
    <name evidence="9" type="ORF">XM47_00110</name>
</gene>